<protein>
    <submittedName>
        <fullName evidence="1">Uncharacterized protein</fullName>
    </submittedName>
</protein>
<dbReference type="Proteomes" id="UP000318833">
    <property type="component" value="Unassembled WGS sequence"/>
</dbReference>
<organism evidence="1 2">
    <name type="scientific">Aquimarina algiphila</name>
    <dbReference type="NCBI Taxonomy" id="2047982"/>
    <lineage>
        <taxon>Bacteria</taxon>
        <taxon>Pseudomonadati</taxon>
        <taxon>Bacteroidota</taxon>
        <taxon>Flavobacteriia</taxon>
        <taxon>Flavobacteriales</taxon>
        <taxon>Flavobacteriaceae</taxon>
        <taxon>Aquimarina</taxon>
    </lineage>
</organism>
<name>A0A554VNP9_9FLAO</name>
<gene>
    <name evidence="1" type="ORF">FOF46_06740</name>
</gene>
<accession>A0A554VNP9</accession>
<proteinExistence type="predicted"/>
<dbReference type="EMBL" id="VLNR01000010">
    <property type="protein sequence ID" value="TSE09992.1"/>
    <property type="molecule type" value="Genomic_DNA"/>
</dbReference>
<dbReference type="AlphaFoldDB" id="A0A554VNP9"/>
<evidence type="ECO:0000313" key="2">
    <source>
        <dbReference type="Proteomes" id="UP000318833"/>
    </source>
</evidence>
<dbReference type="RefSeq" id="WP_143915912.1">
    <property type="nucleotide sequence ID" value="NZ_CANMIK010000011.1"/>
</dbReference>
<reference evidence="1 2" key="1">
    <citation type="submission" date="2019-07" db="EMBL/GenBank/DDBJ databases">
        <title>The draft genome sequence of Aquimarina algiphila M91.</title>
        <authorList>
            <person name="Meng X."/>
        </authorList>
    </citation>
    <scope>NUCLEOTIDE SEQUENCE [LARGE SCALE GENOMIC DNA]</scope>
    <source>
        <strain evidence="1 2">M91</strain>
    </source>
</reference>
<comment type="caution">
    <text evidence="1">The sequence shown here is derived from an EMBL/GenBank/DDBJ whole genome shotgun (WGS) entry which is preliminary data.</text>
</comment>
<sequence>MRRLTVRQRVEIWLQTYGHLFNKNAIEREIHISRGTLQKYFKYDKRIRDQDIKELHRLIKEFHKFIKKNEGIQNSK</sequence>
<keyword evidence="2" id="KW-1185">Reference proteome</keyword>
<evidence type="ECO:0000313" key="1">
    <source>
        <dbReference type="EMBL" id="TSE09992.1"/>
    </source>
</evidence>